<dbReference type="InterPro" id="IPR036388">
    <property type="entry name" value="WH-like_DNA-bd_sf"/>
</dbReference>
<accession>A0A412W3B2</accession>
<evidence type="ECO:0000256" key="3">
    <source>
        <dbReference type="ARBA" id="ARBA00023163"/>
    </source>
</evidence>
<evidence type="ECO:0000313" key="6">
    <source>
        <dbReference type="Proteomes" id="UP000283369"/>
    </source>
</evidence>
<dbReference type="Pfam" id="PF01638">
    <property type="entry name" value="HxlR"/>
    <property type="match status" value="1"/>
</dbReference>
<dbReference type="InterPro" id="IPR036390">
    <property type="entry name" value="WH_DNA-bd_sf"/>
</dbReference>
<dbReference type="Gene3D" id="1.10.10.10">
    <property type="entry name" value="Winged helix-like DNA-binding domain superfamily/Winged helix DNA-binding domain"/>
    <property type="match status" value="1"/>
</dbReference>
<dbReference type="AlphaFoldDB" id="A0A412W3B2"/>
<dbReference type="PROSITE" id="PS51118">
    <property type="entry name" value="HTH_HXLR"/>
    <property type="match status" value="1"/>
</dbReference>
<dbReference type="Proteomes" id="UP000283369">
    <property type="component" value="Unassembled WGS sequence"/>
</dbReference>
<dbReference type="InterPro" id="IPR002577">
    <property type="entry name" value="HTH_HxlR"/>
</dbReference>
<evidence type="ECO:0000256" key="2">
    <source>
        <dbReference type="ARBA" id="ARBA00023125"/>
    </source>
</evidence>
<keyword evidence="3" id="KW-0804">Transcription</keyword>
<dbReference type="PANTHER" id="PTHR33204">
    <property type="entry name" value="TRANSCRIPTIONAL REGULATOR, MARR FAMILY"/>
    <property type="match status" value="1"/>
</dbReference>
<protein>
    <submittedName>
        <fullName evidence="5">Transcriptional regulator</fullName>
    </submittedName>
</protein>
<gene>
    <name evidence="5" type="ORF">DWW25_03330</name>
</gene>
<dbReference type="SUPFAM" id="SSF46785">
    <property type="entry name" value="Winged helix' DNA-binding domain"/>
    <property type="match status" value="1"/>
</dbReference>
<reference evidence="5 6" key="1">
    <citation type="submission" date="2018-08" db="EMBL/GenBank/DDBJ databases">
        <title>A genome reference for cultivated species of the human gut microbiota.</title>
        <authorList>
            <person name="Zou Y."/>
            <person name="Xue W."/>
            <person name="Luo G."/>
        </authorList>
    </citation>
    <scope>NUCLEOTIDE SEQUENCE [LARGE SCALE GENOMIC DNA]</scope>
    <source>
        <strain evidence="5 6">AF14-7</strain>
    </source>
</reference>
<keyword evidence="1" id="KW-0805">Transcription regulation</keyword>
<dbReference type="GO" id="GO:0003677">
    <property type="term" value="F:DNA binding"/>
    <property type="evidence" value="ECO:0007669"/>
    <property type="project" value="UniProtKB-KW"/>
</dbReference>
<sequence>MEENHYREAVCPACGIIDRFGDKWSLRILVLLQKNGTMRFNELMRNVPNISQKMLTTALKKLEADMLVNRKLYPEIPPKVEYSLTPLGESLMLPLDGIIQWALEHSDEILKHRNKMESIKKKQDS</sequence>
<keyword evidence="2" id="KW-0238">DNA-binding</keyword>
<evidence type="ECO:0000256" key="1">
    <source>
        <dbReference type="ARBA" id="ARBA00023015"/>
    </source>
</evidence>
<name>A0A412W3B2_9BACE</name>
<organism evidence="5 6">
    <name type="scientific">Bacteroides xylanisolvens</name>
    <dbReference type="NCBI Taxonomy" id="371601"/>
    <lineage>
        <taxon>Bacteria</taxon>
        <taxon>Pseudomonadati</taxon>
        <taxon>Bacteroidota</taxon>
        <taxon>Bacteroidia</taxon>
        <taxon>Bacteroidales</taxon>
        <taxon>Bacteroidaceae</taxon>
        <taxon>Bacteroides</taxon>
    </lineage>
</organism>
<evidence type="ECO:0000313" key="5">
    <source>
        <dbReference type="EMBL" id="RGV18296.1"/>
    </source>
</evidence>
<comment type="caution">
    <text evidence="5">The sequence shown here is derived from an EMBL/GenBank/DDBJ whole genome shotgun (WGS) entry which is preliminary data.</text>
</comment>
<evidence type="ECO:0000259" key="4">
    <source>
        <dbReference type="PROSITE" id="PS51118"/>
    </source>
</evidence>
<dbReference type="RefSeq" id="WP_025836259.1">
    <property type="nucleotide sequence ID" value="NZ_JAQCUV010000005.1"/>
</dbReference>
<proteinExistence type="predicted"/>
<dbReference type="PANTHER" id="PTHR33204:SF39">
    <property type="entry name" value="TRANSCRIPTIONAL REGULATORY PROTEIN"/>
    <property type="match status" value="1"/>
</dbReference>
<dbReference type="EMBL" id="QRYV01000005">
    <property type="protein sequence ID" value="RGV18296.1"/>
    <property type="molecule type" value="Genomic_DNA"/>
</dbReference>
<feature type="domain" description="HTH hxlR-type" evidence="4">
    <location>
        <begin position="11"/>
        <end position="110"/>
    </location>
</feature>